<feature type="domain" description="HpcH/HpaI aldolase/citrate lyase" evidence="4">
    <location>
        <begin position="23"/>
        <end position="215"/>
    </location>
</feature>
<sequence>MTKRLRDALAEARAGGRPVLNGWMMTPEPAVLEAMAAHGWDCVTLDLQHGQIDLTQARTLARTASGLGVPLLARPAWNDVAMISRLLDDGFEGIICPMINSAKDARRLAAAAHYAPRGERSFGPVRARLAFGADYWKETSDSLLILAMIETREALAALPEILAVDGISGVYVGPADLSLTLIGQPTGEPSDPTVIAAVDDIRKTVQQAGRFAAVHNLTVDHTAKMAGNGWNMVTGPSDIALLAGASADAVRRLKGK</sequence>
<dbReference type="InterPro" id="IPR040442">
    <property type="entry name" value="Pyrv_kinase-like_dom_sf"/>
</dbReference>
<keyword evidence="6" id="KW-1185">Reference proteome</keyword>
<comment type="similarity">
    <text evidence="1">Belongs to the HpcH/HpaI aldolase family.</text>
</comment>
<dbReference type="Proteomes" id="UP000443843">
    <property type="component" value="Unassembled WGS sequence"/>
</dbReference>
<evidence type="ECO:0000256" key="1">
    <source>
        <dbReference type="ARBA" id="ARBA00005568"/>
    </source>
</evidence>
<evidence type="ECO:0000313" key="5">
    <source>
        <dbReference type="EMBL" id="MWB79133.1"/>
    </source>
</evidence>
<name>A0A844WCL7_9RHOB</name>
<dbReference type="GO" id="GO:0016832">
    <property type="term" value="F:aldehyde-lyase activity"/>
    <property type="evidence" value="ECO:0007669"/>
    <property type="project" value="TreeGrafter"/>
</dbReference>
<dbReference type="RefSeq" id="WP_160383338.1">
    <property type="nucleotide sequence ID" value="NZ_WNXQ01000008.1"/>
</dbReference>
<comment type="caution">
    <text evidence="5">The sequence shown here is derived from an EMBL/GenBank/DDBJ whole genome shotgun (WGS) entry which is preliminary data.</text>
</comment>
<accession>A0A844WCL7</accession>
<dbReference type="GO" id="GO:0046872">
    <property type="term" value="F:metal ion binding"/>
    <property type="evidence" value="ECO:0007669"/>
    <property type="project" value="UniProtKB-KW"/>
</dbReference>
<protein>
    <submittedName>
        <fullName evidence="5">2,4-dihydroxyhept-2-ene-1,7-dioic acid aldolase</fullName>
    </submittedName>
</protein>
<organism evidence="5 6">
    <name type="scientific">Pseudooceanicola pacificus</name>
    <dbReference type="NCBI Taxonomy" id="2676438"/>
    <lineage>
        <taxon>Bacteria</taxon>
        <taxon>Pseudomonadati</taxon>
        <taxon>Pseudomonadota</taxon>
        <taxon>Alphaproteobacteria</taxon>
        <taxon>Rhodobacterales</taxon>
        <taxon>Paracoccaceae</taxon>
        <taxon>Pseudooceanicola</taxon>
    </lineage>
</organism>
<dbReference type="InterPro" id="IPR005000">
    <property type="entry name" value="Aldolase/citrate-lyase_domain"/>
</dbReference>
<reference evidence="5 6" key="1">
    <citation type="submission" date="2019-11" db="EMBL/GenBank/DDBJ databases">
        <title>Pseudooceanicola pacifica sp. nov., isolated from deep-sea sediment of the Pacific Ocean.</title>
        <authorList>
            <person name="Lyu L."/>
        </authorList>
    </citation>
    <scope>NUCLEOTIDE SEQUENCE [LARGE SCALE GENOMIC DNA]</scope>
    <source>
        <strain evidence="5 6">216_PA32_1</strain>
    </source>
</reference>
<dbReference type="AlphaFoldDB" id="A0A844WCL7"/>
<dbReference type="SUPFAM" id="SSF51621">
    <property type="entry name" value="Phosphoenolpyruvate/pyruvate domain"/>
    <property type="match status" value="1"/>
</dbReference>
<evidence type="ECO:0000256" key="2">
    <source>
        <dbReference type="ARBA" id="ARBA00022723"/>
    </source>
</evidence>
<dbReference type="PANTHER" id="PTHR30502">
    <property type="entry name" value="2-KETO-3-DEOXY-L-RHAMNONATE ALDOLASE"/>
    <property type="match status" value="1"/>
</dbReference>
<dbReference type="InterPro" id="IPR050251">
    <property type="entry name" value="HpcH-HpaI_aldolase"/>
</dbReference>
<dbReference type="EMBL" id="WNXQ01000008">
    <property type="protein sequence ID" value="MWB79133.1"/>
    <property type="molecule type" value="Genomic_DNA"/>
</dbReference>
<keyword evidence="3" id="KW-0456">Lyase</keyword>
<gene>
    <name evidence="5" type="ORF">GLS40_13920</name>
</gene>
<proteinExistence type="inferred from homology"/>
<dbReference type="PANTHER" id="PTHR30502:SF0">
    <property type="entry name" value="PHOSPHOENOLPYRUVATE CARBOXYLASE FAMILY PROTEIN"/>
    <property type="match status" value="1"/>
</dbReference>
<dbReference type="Pfam" id="PF03328">
    <property type="entry name" value="HpcH_HpaI"/>
    <property type="match status" value="1"/>
</dbReference>
<evidence type="ECO:0000256" key="3">
    <source>
        <dbReference type="ARBA" id="ARBA00023239"/>
    </source>
</evidence>
<dbReference type="GO" id="GO:0005737">
    <property type="term" value="C:cytoplasm"/>
    <property type="evidence" value="ECO:0007669"/>
    <property type="project" value="TreeGrafter"/>
</dbReference>
<keyword evidence="2" id="KW-0479">Metal-binding</keyword>
<dbReference type="Gene3D" id="3.20.20.60">
    <property type="entry name" value="Phosphoenolpyruvate-binding domains"/>
    <property type="match status" value="1"/>
</dbReference>
<evidence type="ECO:0000313" key="6">
    <source>
        <dbReference type="Proteomes" id="UP000443843"/>
    </source>
</evidence>
<evidence type="ECO:0000259" key="4">
    <source>
        <dbReference type="Pfam" id="PF03328"/>
    </source>
</evidence>
<dbReference type="InterPro" id="IPR015813">
    <property type="entry name" value="Pyrv/PenolPyrv_kinase-like_dom"/>
</dbReference>